<dbReference type="FunFam" id="3.10.300.10:FF:000001">
    <property type="entry name" value="Putative 3-methyladenine DNA glycosylase"/>
    <property type="match status" value="1"/>
</dbReference>
<proteinExistence type="inferred from homology"/>
<name>D1CBB3_THET1</name>
<comment type="similarity">
    <text evidence="1 5">Belongs to the DNA glycosylase MPG family.</text>
</comment>
<dbReference type="Proteomes" id="UP000000323">
    <property type="component" value="Chromosome 1"/>
</dbReference>
<dbReference type="AlphaFoldDB" id="D1CBB3"/>
<dbReference type="EMBL" id="CP001825">
    <property type="protein sequence ID" value="ACZ42078.1"/>
    <property type="molecule type" value="Genomic_DNA"/>
</dbReference>
<dbReference type="GO" id="GO:0003905">
    <property type="term" value="F:alkylbase DNA N-glycosylase activity"/>
    <property type="evidence" value="ECO:0007669"/>
    <property type="project" value="InterPro"/>
</dbReference>
<dbReference type="NCBIfam" id="NF002003">
    <property type="entry name" value="PRK00802.1-3"/>
    <property type="match status" value="1"/>
</dbReference>
<keyword evidence="3 5" id="KW-0378">Hydrolase</keyword>
<evidence type="ECO:0000256" key="1">
    <source>
        <dbReference type="ARBA" id="ARBA00009232"/>
    </source>
</evidence>
<dbReference type="eggNOG" id="COG2094">
    <property type="taxonomic scope" value="Bacteria"/>
</dbReference>
<protein>
    <recommendedName>
        <fullName evidence="5">Putative 3-methyladenine DNA glycosylase</fullName>
        <ecNumber evidence="5">3.2.2.-</ecNumber>
    </recommendedName>
</protein>
<organism evidence="6 7">
    <name type="scientific">Thermobaculum terrenum (strain ATCC BAA-798 / CCMEE 7001 / YNP1)</name>
    <dbReference type="NCBI Taxonomy" id="525904"/>
    <lineage>
        <taxon>Bacteria</taxon>
        <taxon>Bacillati</taxon>
        <taxon>Chloroflexota</taxon>
        <taxon>Chloroflexia</taxon>
        <taxon>Candidatus Thermobaculales</taxon>
        <taxon>Candidatus Thermobaculaceae</taxon>
        <taxon>Thermobaculum</taxon>
    </lineage>
</organism>
<dbReference type="STRING" id="525904.Tter_1170"/>
<dbReference type="Pfam" id="PF02245">
    <property type="entry name" value="Pur_DNA_glyco"/>
    <property type="match status" value="1"/>
</dbReference>
<dbReference type="CDD" id="cd00540">
    <property type="entry name" value="AAG"/>
    <property type="match status" value="1"/>
</dbReference>
<dbReference type="HAMAP" id="MF_00527">
    <property type="entry name" value="3MGH"/>
    <property type="match status" value="1"/>
</dbReference>
<dbReference type="EC" id="3.2.2.-" evidence="5"/>
<sequence length="216" mass="24016">MNGKSVLTISLEDISVLLDAFLPDYDFYARNPCKVAIDLIGSYLVSTDHEGVTAIRIVEVEAYGGEDDPASHAFRGLTKRNAPMWDSPGRSYVYFTYGMHYCFNVVTSPKGVAGAVLVRAGQPIQGVDIMTRRRGRSFLRDLCSGPAKLCQAMGIDSTLSNVILDTPRLCILIPRNRKQIEIERSARIGIRNGLNLPWRFYEKDSVWISAKTLNPA</sequence>
<dbReference type="PANTHER" id="PTHR10429">
    <property type="entry name" value="DNA-3-METHYLADENINE GLYCOSYLASE"/>
    <property type="match status" value="1"/>
</dbReference>
<dbReference type="InterPro" id="IPR003180">
    <property type="entry name" value="MPG"/>
</dbReference>
<evidence type="ECO:0000256" key="5">
    <source>
        <dbReference type="HAMAP-Rule" id="MF_00527"/>
    </source>
</evidence>
<dbReference type="InterPro" id="IPR036995">
    <property type="entry name" value="MPG_sf"/>
</dbReference>
<dbReference type="NCBIfam" id="TIGR00567">
    <property type="entry name" value="3mg"/>
    <property type="match status" value="1"/>
</dbReference>
<dbReference type="HOGENOM" id="CLU_060471_3_0_0"/>
<dbReference type="RefSeq" id="WP_012875113.1">
    <property type="nucleotide sequence ID" value="NC_013525.1"/>
</dbReference>
<gene>
    <name evidence="6" type="ordered locus">Tter_1170</name>
</gene>
<evidence type="ECO:0000256" key="2">
    <source>
        <dbReference type="ARBA" id="ARBA00022763"/>
    </source>
</evidence>
<keyword evidence="4 5" id="KW-0234">DNA repair</keyword>
<accession>D1CBB3</accession>
<dbReference type="Gene3D" id="3.10.300.10">
    <property type="entry name" value="Methylpurine-DNA glycosylase (MPG)"/>
    <property type="match status" value="1"/>
</dbReference>
<dbReference type="SUPFAM" id="SSF50486">
    <property type="entry name" value="FMT C-terminal domain-like"/>
    <property type="match status" value="1"/>
</dbReference>
<reference evidence="7" key="1">
    <citation type="journal article" date="2010" name="Stand. Genomic Sci.">
        <title>Complete genome sequence of 'Thermobaculum terrenum' type strain (YNP1).</title>
        <authorList>
            <person name="Kiss H."/>
            <person name="Cleland D."/>
            <person name="Lapidus A."/>
            <person name="Lucas S."/>
            <person name="Glavina Del Rio T."/>
            <person name="Nolan M."/>
            <person name="Tice H."/>
            <person name="Han C."/>
            <person name="Goodwin L."/>
            <person name="Pitluck S."/>
            <person name="Liolios K."/>
            <person name="Ivanova N."/>
            <person name="Mavromatis K."/>
            <person name="Ovchinnikova G."/>
            <person name="Pati A."/>
            <person name="Chen A."/>
            <person name="Palaniappan K."/>
            <person name="Land M."/>
            <person name="Hauser L."/>
            <person name="Chang Y."/>
            <person name="Jeffries C."/>
            <person name="Lu M."/>
            <person name="Brettin T."/>
            <person name="Detter J."/>
            <person name="Goker M."/>
            <person name="Tindall B."/>
            <person name="Beck B."/>
            <person name="McDermott T."/>
            <person name="Woyke T."/>
            <person name="Bristow J."/>
            <person name="Eisen J."/>
            <person name="Markowitz V."/>
            <person name="Hugenholtz P."/>
            <person name="Kyrpides N."/>
            <person name="Klenk H."/>
            <person name="Cheng J."/>
        </authorList>
    </citation>
    <scope>NUCLEOTIDE SEQUENCE [LARGE SCALE GENOMIC DNA]</scope>
    <source>
        <strain evidence="7">ATCC BAA-798 / YNP1</strain>
    </source>
</reference>
<dbReference type="InterPro" id="IPR011034">
    <property type="entry name" value="Formyl_transferase-like_C_sf"/>
</dbReference>
<dbReference type="PANTHER" id="PTHR10429:SF0">
    <property type="entry name" value="DNA-3-METHYLADENINE GLYCOSYLASE"/>
    <property type="match status" value="1"/>
</dbReference>
<keyword evidence="7" id="KW-1185">Reference proteome</keyword>
<evidence type="ECO:0000313" key="7">
    <source>
        <dbReference type="Proteomes" id="UP000000323"/>
    </source>
</evidence>
<dbReference type="GO" id="GO:0006284">
    <property type="term" value="P:base-excision repair"/>
    <property type="evidence" value="ECO:0007669"/>
    <property type="project" value="InterPro"/>
</dbReference>
<evidence type="ECO:0000313" key="6">
    <source>
        <dbReference type="EMBL" id="ACZ42078.1"/>
    </source>
</evidence>
<keyword evidence="2 5" id="KW-0227">DNA damage</keyword>
<evidence type="ECO:0000256" key="3">
    <source>
        <dbReference type="ARBA" id="ARBA00022801"/>
    </source>
</evidence>
<evidence type="ECO:0000256" key="4">
    <source>
        <dbReference type="ARBA" id="ARBA00023204"/>
    </source>
</evidence>
<dbReference type="GO" id="GO:0003677">
    <property type="term" value="F:DNA binding"/>
    <property type="evidence" value="ECO:0007669"/>
    <property type="project" value="InterPro"/>
</dbReference>
<dbReference type="KEGG" id="ttr:Tter_1170"/>